<evidence type="ECO:0000259" key="7">
    <source>
        <dbReference type="PROSITE" id="PS50066"/>
    </source>
</evidence>
<keyword evidence="4" id="KW-0804">Transcription</keyword>
<dbReference type="AlphaFoldDB" id="A0A565CDA7"/>
<organism evidence="8 9">
    <name type="scientific">Arabis nemorensis</name>
    <dbReference type="NCBI Taxonomy" id="586526"/>
    <lineage>
        <taxon>Eukaryota</taxon>
        <taxon>Viridiplantae</taxon>
        <taxon>Streptophyta</taxon>
        <taxon>Embryophyta</taxon>
        <taxon>Tracheophyta</taxon>
        <taxon>Spermatophyta</taxon>
        <taxon>Magnoliopsida</taxon>
        <taxon>eudicotyledons</taxon>
        <taxon>Gunneridae</taxon>
        <taxon>Pentapetalae</taxon>
        <taxon>rosids</taxon>
        <taxon>malvids</taxon>
        <taxon>Brassicales</taxon>
        <taxon>Brassicaceae</taxon>
        <taxon>Arabideae</taxon>
        <taxon>Arabis</taxon>
    </lineage>
</organism>
<keyword evidence="6" id="KW-0812">Transmembrane</keyword>
<dbReference type="EMBL" id="CABITT030000007">
    <property type="protein sequence ID" value="VVB11668.1"/>
    <property type="molecule type" value="Genomic_DNA"/>
</dbReference>
<evidence type="ECO:0000256" key="4">
    <source>
        <dbReference type="ARBA" id="ARBA00023163"/>
    </source>
</evidence>
<dbReference type="OrthoDB" id="1112881at2759"/>
<keyword evidence="6" id="KW-0472">Membrane</keyword>
<name>A0A565CDA7_9BRAS</name>
<dbReference type="Pfam" id="PF00319">
    <property type="entry name" value="SRF-TF"/>
    <property type="match status" value="1"/>
</dbReference>
<dbReference type="PROSITE" id="PS50066">
    <property type="entry name" value="MADS_BOX_2"/>
    <property type="match status" value="1"/>
</dbReference>
<dbReference type="PANTHER" id="PTHR11945">
    <property type="entry name" value="MADS BOX PROTEIN"/>
    <property type="match status" value="1"/>
</dbReference>
<dbReference type="Gene3D" id="3.40.1810.10">
    <property type="entry name" value="Transcription factor, MADS-box"/>
    <property type="match status" value="1"/>
</dbReference>
<dbReference type="GO" id="GO:0045944">
    <property type="term" value="P:positive regulation of transcription by RNA polymerase II"/>
    <property type="evidence" value="ECO:0007669"/>
    <property type="project" value="InterPro"/>
</dbReference>
<evidence type="ECO:0000256" key="5">
    <source>
        <dbReference type="ARBA" id="ARBA00023242"/>
    </source>
</evidence>
<evidence type="ECO:0000256" key="6">
    <source>
        <dbReference type="SAM" id="Phobius"/>
    </source>
</evidence>
<feature type="transmembrane region" description="Helical" evidence="6">
    <location>
        <begin position="195"/>
        <end position="218"/>
    </location>
</feature>
<comment type="caution">
    <text evidence="8">The sequence shown here is derived from an EMBL/GenBank/DDBJ whole genome shotgun (WGS) entry which is preliminary data.</text>
</comment>
<evidence type="ECO:0000256" key="3">
    <source>
        <dbReference type="ARBA" id="ARBA00023125"/>
    </source>
</evidence>
<dbReference type="GO" id="GO:0005634">
    <property type="term" value="C:nucleus"/>
    <property type="evidence" value="ECO:0007669"/>
    <property type="project" value="UniProtKB-SubCell"/>
</dbReference>
<evidence type="ECO:0000256" key="2">
    <source>
        <dbReference type="ARBA" id="ARBA00023015"/>
    </source>
</evidence>
<dbReference type="CDD" id="cd00266">
    <property type="entry name" value="MADS_SRF_like"/>
    <property type="match status" value="1"/>
</dbReference>
<dbReference type="GO" id="GO:0046983">
    <property type="term" value="F:protein dimerization activity"/>
    <property type="evidence" value="ECO:0007669"/>
    <property type="project" value="InterPro"/>
</dbReference>
<comment type="subcellular location">
    <subcellularLocation>
        <location evidence="1">Nucleus</location>
    </subcellularLocation>
</comment>
<keyword evidence="6" id="KW-1133">Transmembrane helix</keyword>
<dbReference type="InterPro" id="IPR036879">
    <property type="entry name" value="TF_MADSbox_sf"/>
</dbReference>
<reference evidence="8" key="1">
    <citation type="submission" date="2019-07" db="EMBL/GenBank/DDBJ databases">
        <authorList>
            <person name="Dittberner H."/>
        </authorList>
    </citation>
    <scope>NUCLEOTIDE SEQUENCE [LARGE SCALE GENOMIC DNA]</scope>
</reference>
<evidence type="ECO:0000256" key="1">
    <source>
        <dbReference type="ARBA" id="ARBA00004123"/>
    </source>
</evidence>
<accession>A0A565CDA7</accession>
<protein>
    <recommendedName>
        <fullName evidence="7">MADS-box domain-containing protein</fullName>
    </recommendedName>
</protein>
<evidence type="ECO:0000313" key="8">
    <source>
        <dbReference type="EMBL" id="VVB11668.1"/>
    </source>
</evidence>
<feature type="domain" description="MADS-box" evidence="7">
    <location>
        <begin position="6"/>
        <end position="53"/>
    </location>
</feature>
<dbReference type="SMART" id="SM00432">
    <property type="entry name" value="MADS"/>
    <property type="match status" value="1"/>
</dbReference>
<evidence type="ECO:0000313" key="9">
    <source>
        <dbReference type="Proteomes" id="UP000489600"/>
    </source>
</evidence>
<dbReference type="Proteomes" id="UP000489600">
    <property type="component" value="Unassembled WGS sequence"/>
</dbReference>
<dbReference type="GO" id="GO:0000978">
    <property type="term" value="F:RNA polymerase II cis-regulatory region sequence-specific DNA binding"/>
    <property type="evidence" value="ECO:0007669"/>
    <property type="project" value="TreeGrafter"/>
</dbReference>
<dbReference type="PANTHER" id="PTHR11945:SF702">
    <property type="entry name" value="AGAMOUS-LIKE 83-RELATED"/>
    <property type="match status" value="1"/>
</dbReference>
<proteinExistence type="predicted"/>
<dbReference type="InterPro" id="IPR033897">
    <property type="entry name" value="SRF-like_MADS-box"/>
</dbReference>
<keyword evidence="3" id="KW-0238">DNA-binding</keyword>
<gene>
    <name evidence="8" type="ORF">ANE_LOCUS22112</name>
</gene>
<keyword evidence="9" id="KW-1185">Reference proteome</keyword>
<dbReference type="SUPFAM" id="SSF55455">
    <property type="entry name" value="SRF-like"/>
    <property type="match status" value="1"/>
</dbReference>
<dbReference type="GO" id="GO:0000981">
    <property type="term" value="F:DNA-binding transcription factor activity, RNA polymerase II-specific"/>
    <property type="evidence" value="ECO:0007669"/>
    <property type="project" value="InterPro"/>
</dbReference>
<keyword evidence="2" id="KW-0805">Transcription regulation</keyword>
<keyword evidence="5" id="KW-0539">Nucleus</keyword>
<dbReference type="InterPro" id="IPR002100">
    <property type="entry name" value="TF_MADSbox"/>
</dbReference>
<sequence>MVKKGGSKKKIPIEKIEKETSRRPCCSKRYSSKGLFGKASQLCLLSGGQIAILATPISENSNVSFYSFGHSSVDAVVSAFLSGKRPLFSPENNKPMREEMSICLTRKALGLGFWWEDEAYTTSQNPQELTDAVDSMSKLSKDAKQLQNLDDIDMDLDQLIDFGMTYCPMMGFLRQVLKAYYPMVFSKAPKSFRSLLLVFSLVLILMTTPWIQVCSLILNLLKMEIWCFRTEV</sequence>